<accession>A0A5C8PJV5</accession>
<sequence length="235" mass="25542">MQRRTLLRGVGGAALATAVPQAVRADEVVEVDLRLVIAVDVSRSIDEDEARLQRQGYLEALADRRVLDAMTGGPLRRIAIAYVEWAGTHYQRTVIDWSLIDSAPAAADFAGKLDASPFTSQSWTAVGAALAYAATKFDEPLFRSARKVIDVSGDGKTNNGPPAELVRDELVKRGIVINGLPILSDRPNFGRPPEADLDVYYEEKVIGGPGAFMVVAKGFEDFGRAIRNKMTREIS</sequence>
<protein>
    <submittedName>
        <fullName evidence="1">DUF1194 domain-containing protein</fullName>
    </submittedName>
</protein>
<dbReference type="Gene3D" id="3.40.50.410">
    <property type="entry name" value="von Willebrand factor, type A domain"/>
    <property type="match status" value="1"/>
</dbReference>
<proteinExistence type="predicted"/>
<dbReference type="OrthoDB" id="9792179at2"/>
<keyword evidence="2" id="KW-1185">Reference proteome</keyword>
<dbReference type="RefSeq" id="WP_147848372.1">
    <property type="nucleotide sequence ID" value="NZ_VDUZ01000020.1"/>
</dbReference>
<dbReference type="SUPFAM" id="SSF53300">
    <property type="entry name" value="vWA-like"/>
    <property type="match status" value="1"/>
</dbReference>
<organism evidence="1 2">
    <name type="scientific">Vineibacter terrae</name>
    <dbReference type="NCBI Taxonomy" id="2586908"/>
    <lineage>
        <taxon>Bacteria</taxon>
        <taxon>Pseudomonadati</taxon>
        <taxon>Pseudomonadota</taxon>
        <taxon>Alphaproteobacteria</taxon>
        <taxon>Hyphomicrobiales</taxon>
        <taxon>Vineibacter</taxon>
    </lineage>
</organism>
<dbReference type="Proteomes" id="UP000321638">
    <property type="component" value="Unassembled WGS sequence"/>
</dbReference>
<comment type="caution">
    <text evidence="1">The sequence shown here is derived from an EMBL/GenBank/DDBJ whole genome shotgun (WGS) entry which is preliminary data.</text>
</comment>
<dbReference type="EMBL" id="VDUZ01000020">
    <property type="protein sequence ID" value="TXL74126.1"/>
    <property type="molecule type" value="Genomic_DNA"/>
</dbReference>
<dbReference type="Pfam" id="PF06707">
    <property type="entry name" value="DUF1194"/>
    <property type="match status" value="1"/>
</dbReference>
<evidence type="ECO:0000313" key="2">
    <source>
        <dbReference type="Proteomes" id="UP000321638"/>
    </source>
</evidence>
<reference evidence="1 2" key="1">
    <citation type="submission" date="2019-06" db="EMBL/GenBank/DDBJ databases">
        <title>New taxonomy in bacterial strain CC-CFT640, isolated from vineyard.</title>
        <authorList>
            <person name="Lin S.-Y."/>
            <person name="Tsai C.-F."/>
            <person name="Young C.-C."/>
        </authorList>
    </citation>
    <scope>NUCLEOTIDE SEQUENCE [LARGE SCALE GENOMIC DNA]</scope>
    <source>
        <strain evidence="1 2">CC-CFT640</strain>
    </source>
</reference>
<name>A0A5C8PJV5_9HYPH</name>
<dbReference type="InterPro" id="IPR036465">
    <property type="entry name" value="vWFA_dom_sf"/>
</dbReference>
<evidence type="ECO:0000313" key="1">
    <source>
        <dbReference type="EMBL" id="TXL74126.1"/>
    </source>
</evidence>
<gene>
    <name evidence="1" type="ORF">FHP25_18150</name>
</gene>
<dbReference type="AlphaFoldDB" id="A0A5C8PJV5"/>
<dbReference type="InterPro" id="IPR010607">
    <property type="entry name" value="DUF1194"/>
</dbReference>